<organism evidence="1 2">
    <name type="scientific">Reyranella aquatilis</name>
    <dbReference type="NCBI Taxonomy" id="2035356"/>
    <lineage>
        <taxon>Bacteria</taxon>
        <taxon>Pseudomonadati</taxon>
        <taxon>Pseudomonadota</taxon>
        <taxon>Alphaproteobacteria</taxon>
        <taxon>Hyphomicrobiales</taxon>
        <taxon>Reyranellaceae</taxon>
        <taxon>Reyranella</taxon>
    </lineage>
</organism>
<sequence length="82" mass="8926">MARTVIRLPRRITSNSSSFAGNSASARFSVAATAFNGNGPALSTSSVRSTVCPLVNRQDSWVQPTRQLWSPETENSMRMPLL</sequence>
<name>A0ABS8KPY3_9HYPH</name>
<comment type="caution">
    <text evidence="1">The sequence shown here is derived from an EMBL/GenBank/DDBJ whole genome shotgun (WGS) entry which is preliminary data.</text>
</comment>
<protein>
    <submittedName>
        <fullName evidence="1">Uncharacterized protein</fullName>
    </submittedName>
</protein>
<gene>
    <name evidence="1" type="ORF">LJ725_04035</name>
</gene>
<evidence type="ECO:0000313" key="1">
    <source>
        <dbReference type="EMBL" id="MCC8428124.1"/>
    </source>
</evidence>
<proteinExistence type="predicted"/>
<evidence type="ECO:0000313" key="2">
    <source>
        <dbReference type="Proteomes" id="UP001198862"/>
    </source>
</evidence>
<accession>A0ABS8KPY3</accession>
<reference evidence="1 2" key="1">
    <citation type="submission" date="2021-11" db="EMBL/GenBank/DDBJ databases">
        <authorList>
            <person name="Lee D.-H."/>
            <person name="Kim S.-B."/>
        </authorList>
    </citation>
    <scope>NUCLEOTIDE SEQUENCE [LARGE SCALE GENOMIC DNA]</scope>
    <source>
        <strain evidence="1 2">KCTC 52223</strain>
    </source>
</reference>
<keyword evidence="2" id="KW-1185">Reference proteome</keyword>
<dbReference type="Proteomes" id="UP001198862">
    <property type="component" value="Unassembled WGS sequence"/>
</dbReference>
<dbReference type="EMBL" id="JAJISD010000001">
    <property type="protein sequence ID" value="MCC8428124.1"/>
    <property type="molecule type" value="Genomic_DNA"/>
</dbReference>